<organism evidence="7 8">
    <name type="scientific">Salinarimonas soli</name>
    <dbReference type="NCBI Taxonomy" id="1638099"/>
    <lineage>
        <taxon>Bacteria</taxon>
        <taxon>Pseudomonadati</taxon>
        <taxon>Pseudomonadota</taxon>
        <taxon>Alphaproteobacteria</taxon>
        <taxon>Hyphomicrobiales</taxon>
        <taxon>Salinarimonadaceae</taxon>
        <taxon>Salinarimonas</taxon>
    </lineage>
</organism>
<keyword evidence="3" id="KW-0479">Metal-binding</keyword>
<dbReference type="SUPFAM" id="SSF51569">
    <property type="entry name" value="Aldolase"/>
    <property type="match status" value="1"/>
</dbReference>
<dbReference type="GO" id="GO:0004419">
    <property type="term" value="F:hydroxymethylglutaryl-CoA lyase activity"/>
    <property type="evidence" value="ECO:0007669"/>
    <property type="project" value="TreeGrafter"/>
</dbReference>
<dbReference type="Pfam" id="PF00682">
    <property type="entry name" value="HMGL-like"/>
    <property type="match status" value="1"/>
</dbReference>
<keyword evidence="8" id="KW-1185">Reference proteome</keyword>
<sequence length="295" mass="29936">MTGPAVEILDVTLRDGLQLLAAPVPLDRKLALLDAAEAAGVRRLEVGSFVSPRLMPGFADTADVLAAATARPALRPSVLVPNRRGFDLALAAGAPEVVWVVSASEGHNGANLRRTVEASLAELMPVLADARADGVHLRLAIATAFHCAFDGPTPHEAVFRILDRAAESGALREAVLADTIGHAVPDEARALFGAAAARYPGLVFGFHAHDTLGRGLANIEAAYEAGCRVFDGALAGLGGCPYAPGAAGNVSTEAVAALFEARGIATGLDAAALAGAGRIAATFGAPARVPPLPAS</sequence>
<reference evidence="7 8" key="1">
    <citation type="submission" date="2019-09" db="EMBL/GenBank/DDBJ databases">
        <title>Salinarimonas rosea gen. nov., sp. nov., a new member of the a-2 subgroup of the Proteobacteria.</title>
        <authorList>
            <person name="Liu J."/>
        </authorList>
    </citation>
    <scope>NUCLEOTIDE SEQUENCE [LARGE SCALE GENOMIC DNA]</scope>
    <source>
        <strain evidence="7 8">BN140002</strain>
    </source>
</reference>
<dbReference type="GO" id="GO:0046951">
    <property type="term" value="P:ketone body biosynthetic process"/>
    <property type="evidence" value="ECO:0007669"/>
    <property type="project" value="TreeGrafter"/>
</dbReference>
<dbReference type="PANTHER" id="PTHR42738">
    <property type="entry name" value="HYDROXYMETHYLGLUTARYL-COA LYASE"/>
    <property type="match status" value="1"/>
</dbReference>
<dbReference type="PANTHER" id="PTHR42738:SF7">
    <property type="entry name" value="HYDROXYMETHYLGLUTARYL-COA LYASE"/>
    <property type="match status" value="1"/>
</dbReference>
<dbReference type="EMBL" id="VUOA01000014">
    <property type="protein sequence ID" value="KAA2238220.1"/>
    <property type="molecule type" value="Genomic_DNA"/>
</dbReference>
<dbReference type="GO" id="GO:0006552">
    <property type="term" value="P:L-leucine catabolic process"/>
    <property type="evidence" value="ECO:0007669"/>
    <property type="project" value="TreeGrafter"/>
</dbReference>
<dbReference type="InterPro" id="IPR043594">
    <property type="entry name" value="HMGL"/>
</dbReference>
<dbReference type="PROSITE" id="PS50991">
    <property type="entry name" value="PYR_CT"/>
    <property type="match status" value="1"/>
</dbReference>
<dbReference type="PROSITE" id="PS00815">
    <property type="entry name" value="AIPM_HOMOCIT_SYNTH_1"/>
    <property type="match status" value="1"/>
</dbReference>
<proteinExistence type="inferred from homology"/>
<evidence type="ECO:0000256" key="2">
    <source>
        <dbReference type="ARBA" id="ARBA00022679"/>
    </source>
</evidence>
<dbReference type="GO" id="GO:0046872">
    <property type="term" value="F:metal ion binding"/>
    <property type="evidence" value="ECO:0007669"/>
    <property type="project" value="UniProtKB-KW"/>
</dbReference>
<keyword evidence="2 5" id="KW-0808">Transferase</keyword>
<dbReference type="RefSeq" id="WP_149816168.1">
    <property type="nucleotide sequence ID" value="NZ_VUOA01000014.1"/>
</dbReference>
<evidence type="ECO:0000313" key="7">
    <source>
        <dbReference type="EMBL" id="KAA2238220.1"/>
    </source>
</evidence>
<comment type="caution">
    <text evidence="7">The sequence shown here is derived from an EMBL/GenBank/DDBJ whole genome shotgun (WGS) entry which is preliminary data.</text>
</comment>
<evidence type="ECO:0000259" key="6">
    <source>
        <dbReference type="PROSITE" id="PS50991"/>
    </source>
</evidence>
<reference evidence="7 8" key="2">
    <citation type="submission" date="2019-09" db="EMBL/GenBank/DDBJ databases">
        <authorList>
            <person name="Jin C."/>
        </authorList>
    </citation>
    <scope>NUCLEOTIDE SEQUENCE [LARGE SCALE GENOMIC DNA]</scope>
    <source>
        <strain evidence="7 8">BN140002</strain>
    </source>
</reference>
<dbReference type="CDD" id="cd07938">
    <property type="entry name" value="DRE_TIM_HMGL"/>
    <property type="match status" value="1"/>
</dbReference>
<accession>A0A5B2VI91</accession>
<evidence type="ECO:0000256" key="3">
    <source>
        <dbReference type="ARBA" id="ARBA00022723"/>
    </source>
</evidence>
<dbReference type="InterPro" id="IPR002034">
    <property type="entry name" value="AIPM/Hcit_synth_CS"/>
</dbReference>
<evidence type="ECO:0000256" key="4">
    <source>
        <dbReference type="ARBA" id="ARBA00023239"/>
    </source>
</evidence>
<comment type="similarity">
    <text evidence="1">Belongs to the HMG-CoA lyase family.</text>
</comment>
<protein>
    <submittedName>
        <fullName evidence="7">Hydroxymethylglutaryl-CoA lyase</fullName>
    </submittedName>
</protein>
<evidence type="ECO:0000256" key="1">
    <source>
        <dbReference type="ARBA" id="ARBA00009405"/>
    </source>
</evidence>
<dbReference type="InterPro" id="IPR000891">
    <property type="entry name" value="PYR_CT"/>
</dbReference>
<dbReference type="AlphaFoldDB" id="A0A5B2VI91"/>
<keyword evidence="4 7" id="KW-0456">Lyase</keyword>
<dbReference type="InterPro" id="IPR013785">
    <property type="entry name" value="Aldolase_TIM"/>
</dbReference>
<dbReference type="NCBIfam" id="NF004283">
    <property type="entry name" value="PRK05692.1"/>
    <property type="match status" value="1"/>
</dbReference>
<comment type="similarity">
    <text evidence="5">Belongs to the alpha-IPM synthase/homocitrate synthase family.</text>
</comment>
<gene>
    <name evidence="7" type="ORF">F0L46_06125</name>
</gene>
<dbReference type="GO" id="GO:0046912">
    <property type="term" value="F:acyltransferase activity, acyl groups converted into alkyl on transfer"/>
    <property type="evidence" value="ECO:0007669"/>
    <property type="project" value="InterPro"/>
</dbReference>
<evidence type="ECO:0000256" key="5">
    <source>
        <dbReference type="RuleBase" id="RU003523"/>
    </source>
</evidence>
<feature type="domain" description="Pyruvate carboxyltransferase" evidence="6">
    <location>
        <begin position="6"/>
        <end position="274"/>
    </location>
</feature>
<name>A0A5B2VI91_9HYPH</name>
<dbReference type="Gene3D" id="3.20.20.70">
    <property type="entry name" value="Aldolase class I"/>
    <property type="match status" value="1"/>
</dbReference>
<dbReference type="Proteomes" id="UP000323142">
    <property type="component" value="Unassembled WGS sequence"/>
</dbReference>
<dbReference type="OrthoDB" id="9784013at2"/>
<evidence type="ECO:0000313" key="8">
    <source>
        <dbReference type="Proteomes" id="UP000323142"/>
    </source>
</evidence>